<evidence type="ECO:0000313" key="10">
    <source>
        <dbReference type="EMBL" id="KAF5388225.1"/>
    </source>
</evidence>
<dbReference type="SMART" id="SM00636">
    <property type="entry name" value="Glyco_18"/>
    <property type="match status" value="1"/>
</dbReference>
<keyword evidence="3" id="KW-0146">Chitin degradation</keyword>
<keyword evidence="5 7" id="KW-0326">Glycosidase</keyword>
<keyword evidence="2 7" id="KW-0378">Hydrolase</keyword>
<feature type="domain" description="GH18" evidence="9">
    <location>
        <begin position="218"/>
        <end position="598"/>
    </location>
</feature>
<dbReference type="InterPro" id="IPR001223">
    <property type="entry name" value="Glyco_hydro18_cat"/>
</dbReference>
<evidence type="ECO:0000256" key="7">
    <source>
        <dbReference type="RuleBase" id="RU000489"/>
    </source>
</evidence>
<dbReference type="Gene3D" id="3.20.20.80">
    <property type="entry name" value="Glycosidases"/>
    <property type="match status" value="2"/>
</dbReference>
<accession>A0A8H5HRP9</accession>
<evidence type="ECO:0000256" key="2">
    <source>
        <dbReference type="ARBA" id="ARBA00022801"/>
    </source>
</evidence>
<evidence type="ECO:0000313" key="11">
    <source>
        <dbReference type="Proteomes" id="UP000565441"/>
    </source>
</evidence>
<dbReference type="Proteomes" id="UP000565441">
    <property type="component" value="Unassembled WGS sequence"/>
</dbReference>
<dbReference type="SUPFAM" id="SSF52833">
    <property type="entry name" value="Thioredoxin-like"/>
    <property type="match status" value="1"/>
</dbReference>
<dbReference type="GO" id="GO:0000272">
    <property type="term" value="P:polysaccharide catabolic process"/>
    <property type="evidence" value="ECO:0007669"/>
    <property type="project" value="UniProtKB-KW"/>
</dbReference>
<feature type="region of interest" description="Disordered" evidence="8">
    <location>
        <begin position="459"/>
        <end position="482"/>
    </location>
</feature>
<evidence type="ECO:0000256" key="5">
    <source>
        <dbReference type="ARBA" id="ARBA00023295"/>
    </source>
</evidence>
<feature type="region of interest" description="Disordered" evidence="8">
    <location>
        <begin position="1"/>
        <end position="35"/>
    </location>
</feature>
<evidence type="ECO:0000256" key="4">
    <source>
        <dbReference type="ARBA" id="ARBA00023277"/>
    </source>
</evidence>
<dbReference type="InterPro" id="IPR017853">
    <property type="entry name" value="GH"/>
</dbReference>
<dbReference type="Gene3D" id="3.40.30.10">
    <property type="entry name" value="Glutaredoxin"/>
    <property type="match status" value="1"/>
</dbReference>
<dbReference type="GO" id="GO:0006032">
    <property type="term" value="P:chitin catabolic process"/>
    <property type="evidence" value="ECO:0007669"/>
    <property type="project" value="UniProtKB-KW"/>
</dbReference>
<dbReference type="PROSITE" id="PS01095">
    <property type="entry name" value="GH18_1"/>
    <property type="match status" value="1"/>
</dbReference>
<dbReference type="PROSITE" id="PS51910">
    <property type="entry name" value="GH18_2"/>
    <property type="match status" value="1"/>
</dbReference>
<gene>
    <name evidence="10" type="ORF">D9615_000516</name>
</gene>
<dbReference type="SUPFAM" id="SSF51445">
    <property type="entry name" value="(Trans)glycosidases"/>
    <property type="match status" value="1"/>
</dbReference>
<dbReference type="OrthoDB" id="73875at2759"/>
<dbReference type="EMBL" id="JAACJP010000001">
    <property type="protein sequence ID" value="KAF5388225.1"/>
    <property type="molecule type" value="Genomic_DNA"/>
</dbReference>
<reference evidence="10 11" key="1">
    <citation type="journal article" date="2020" name="ISME J.">
        <title>Uncovering the hidden diversity of litter-decomposition mechanisms in mushroom-forming fungi.</title>
        <authorList>
            <person name="Floudas D."/>
            <person name="Bentzer J."/>
            <person name="Ahren D."/>
            <person name="Johansson T."/>
            <person name="Persson P."/>
            <person name="Tunlid A."/>
        </authorList>
    </citation>
    <scope>NUCLEOTIDE SEQUENCE [LARGE SCALE GENOMIC DNA]</scope>
    <source>
        <strain evidence="10 11">CBS 661.87</strain>
    </source>
</reference>
<dbReference type="InterPro" id="IPR011583">
    <property type="entry name" value="Chitinase_II/V-like_cat"/>
</dbReference>
<dbReference type="InterPro" id="IPR036249">
    <property type="entry name" value="Thioredoxin-like_sf"/>
</dbReference>
<dbReference type="GO" id="GO:0008843">
    <property type="term" value="F:endochitinase activity"/>
    <property type="evidence" value="ECO:0007669"/>
    <property type="project" value="UniProtKB-EC"/>
</dbReference>
<dbReference type="GO" id="GO:0005576">
    <property type="term" value="C:extracellular region"/>
    <property type="evidence" value="ECO:0007669"/>
    <property type="project" value="TreeGrafter"/>
</dbReference>
<sequence length="603" mass="67368">MDSNPKIASLAARIVESNHPDRHRRNRHEEEEDDDEALFAELEAEIENDSNAALREQGLDVLRREMERMQEMKRNEHGNYTEISDEKEVVRVSANEPRCVVHFYHTKFKRCEIMDKHLGILAKKYFSTRFSRVFVENVPWLVERLGIKVLPCVICFVDGVSKDRLRERGSWNVRHPQKDVCDFLDIDEASLITVAKAMPMECVYQPQSFSGMELPNTPLVMAYYPDWAGTSCPPETIAFALFDWIDFAFALPTRSFGISWDSDETPKLLTRLVAAAHAKGKKVKLSVGGWTGSKAVATEESRDLFANNILNVYKQFELDGIDLDWEYPGHEGAAGNQVDSQDSNNFVLFLRRLRAVLPPGARITAAAQTVPFTDPSGEPMQDVSQFAELLDWLLLMNYDVWSSSPNPGPNAPLYDGCQNSTQPEANAVAAYNKWTSAGFPASQLVLGLPTYGYISSSDATSLRQRRSPSRQSRKGGSNQFDPVVKVVGEDGQSEGQVLFRELVRQGALVQTQPTDVNNSAYFDGAGGFERHWDSCSSTPYLRSASTHQIVAYDDPESLGKKAAFAKETGLLGVNLFDTHGDTDQWDLTVTVRKALGVYSDPDA</sequence>
<dbReference type="PANTHER" id="PTHR11177:SF392">
    <property type="entry name" value="HAP41P"/>
    <property type="match status" value="1"/>
</dbReference>
<dbReference type="CDD" id="cd02989">
    <property type="entry name" value="Phd_like_TxnDC9"/>
    <property type="match status" value="1"/>
</dbReference>
<dbReference type="InterPro" id="IPR001579">
    <property type="entry name" value="Glyco_hydro_18_chit_AS"/>
</dbReference>
<evidence type="ECO:0000256" key="1">
    <source>
        <dbReference type="ARBA" id="ARBA00000822"/>
    </source>
</evidence>
<dbReference type="PANTHER" id="PTHR11177">
    <property type="entry name" value="CHITINASE"/>
    <property type="match status" value="1"/>
</dbReference>
<feature type="compositionally biased region" description="Basic residues" evidence="8">
    <location>
        <begin position="463"/>
        <end position="473"/>
    </location>
</feature>
<evidence type="ECO:0000256" key="3">
    <source>
        <dbReference type="ARBA" id="ARBA00023024"/>
    </source>
</evidence>
<dbReference type="GO" id="GO:0008061">
    <property type="term" value="F:chitin binding"/>
    <property type="evidence" value="ECO:0007669"/>
    <property type="project" value="InterPro"/>
</dbReference>
<dbReference type="InterPro" id="IPR050314">
    <property type="entry name" value="Glycosyl_Hydrlase_18"/>
</dbReference>
<comment type="caution">
    <text evidence="10">The sequence shown here is derived from an EMBL/GenBank/DDBJ whole genome shotgun (WGS) entry which is preliminary data.</text>
</comment>
<name>A0A8H5HRP9_9AGAR</name>
<organism evidence="10 11">
    <name type="scientific">Tricholomella constricta</name>
    <dbReference type="NCBI Taxonomy" id="117010"/>
    <lineage>
        <taxon>Eukaryota</taxon>
        <taxon>Fungi</taxon>
        <taxon>Dikarya</taxon>
        <taxon>Basidiomycota</taxon>
        <taxon>Agaricomycotina</taxon>
        <taxon>Agaricomycetes</taxon>
        <taxon>Agaricomycetidae</taxon>
        <taxon>Agaricales</taxon>
        <taxon>Tricholomatineae</taxon>
        <taxon>Lyophyllaceae</taxon>
        <taxon>Tricholomella</taxon>
    </lineage>
</organism>
<evidence type="ECO:0000256" key="6">
    <source>
        <dbReference type="ARBA" id="ARBA00023326"/>
    </source>
</evidence>
<evidence type="ECO:0000256" key="8">
    <source>
        <dbReference type="SAM" id="MobiDB-lite"/>
    </source>
</evidence>
<comment type="catalytic activity">
    <reaction evidence="1">
        <text>Random endo-hydrolysis of N-acetyl-beta-D-glucosaminide (1-&gt;4)-beta-linkages in chitin and chitodextrins.</text>
        <dbReference type="EC" id="3.2.1.14"/>
    </reaction>
</comment>
<proteinExistence type="predicted"/>
<keyword evidence="6" id="KW-0624">Polysaccharide degradation</keyword>
<protein>
    <recommendedName>
        <fullName evidence="9">GH18 domain-containing protein</fullName>
    </recommendedName>
</protein>
<keyword evidence="11" id="KW-1185">Reference proteome</keyword>
<dbReference type="AlphaFoldDB" id="A0A8H5HRP9"/>
<keyword evidence="4" id="KW-0119">Carbohydrate metabolism</keyword>
<evidence type="ECO:0000259" key="9">
    <source>
        <dbReference type="PROSITE" id="PS51910"/>
    </source>
</evidence>
<dbReference type="Pfam" id="PF00704">
    <property type="entry name" value="Glyco_hydro_18"/>
    <property type="match status" value="1"/>
</dbReference>